<dbReference type="EMBL" id="CM037615">
    <property type="protein sequence ID" value="KAH8012835.1"/>
    <property type="molecule type" value="Genomic_DNA"/>
</dbReference>
<dbReference type="Proteomes" id="UP000827872">
    <property type="component" value="Linkage Group LG02"/>
</dbReference>
<organism evidence="1 2">
    <name type="scientific">Sphaerodactylus townsendi</name>
    <dbReference type="NCBI Taxonomy" id="933632"/>
    <lineage>
        <taxon>Eukaryota</taxon>
        <taxon>Metazoa</taxon>
        <taxon>Chordata</taxon>
        <taxon>Craniata</taxon>
        <taxon>Vertebrata</taxon>
        <taxon>Euteleostomi</taxon>
        <taxon>Lepidosauria</taxon>
        <taxon>Squamata</taxon>
        <taxon>Bifurcata</taxon>
        <taxon>Gekkota</taxon>
        <taxon>Sphaerodactylidae</taxon>
        <taxon>Sphaerodactylus</taxon>
    </lineage>
</organism>
<gene>
    <name evidence="1" type="ORF">K3G42_003077</name>
</gene>
<name>A0ACB8G0D2_9SAUR</name>
<proteinExistence type="predicted"/>
<reference evidence="1" key="1">
    <citation type="submission" date="2021-08" db="EMBL/GenBank/DDBJ databases">
        <title>The first chromosome-level gecko genome reveals the dynamic sex chromosomes of Neotropical dwarf geckos (Sphaerodactylidae: Sphaerodactylus).</title>
        <authorList>
            <person name="Pinto B.J."/>
            <person name="Keating S.E."/>
            <person name="Gamble T."/>
        </authorList>
    </citation>
    <scope>NUCLEOTIDE SEQUENCE</scope>
    <source>
        <strain evidence="1">TG3544</strain>
    </source>
</reference>
<keyword evidence="2" id="KW-1185">Reference proteome</keyword>
<comment type="caution">
    <text evidence="1">The sequence shown here is derived from an EMBL/GenBank/DDBJ whole genome shotgun (WGS) entry which is preliminary data.</text>
</comment>
<accession>A0ACB8G0D2</accession>
<evidence type="ECO:0000313" key="2">
    <source>
        <dbReference type="Proteomes" id="UP000827872"/>
    </source>
</evidence>
<protein>
    <submittedName>
        <fullName evidence="1">Uncharacterized protein</fullName>
    </submittedName>
</protein>
<sequence>MNLKPIILNEILERHKKAVKEEIAKESQAPIEHLKLYDKYSDLITKQADQDVEQFLSEEHTFEEVTGEVARYQNLRDEIQFNSRKCIHLGMFELHCDELIRSLSKRADALCNRIVAKMFKDHQDLNQRLCDEFEKIAEKALSTPSNTHELMEFKAYIEKVETVDMLEMEQKLIDAKNYLAFLIECTNFSPVDIRLNNSVFQWYGRMGEIFEEHRKIVKDKTEQFQEGLKIDQFNAEEEAYGWPTSQYPQRKKIQDTLNPYLRLYDMTVEFNTKYRNWMDGIFTKVNPDQVDLDVGNYWRGLYKLEKTFHDSPNALFVTTRIKAKVEEFKEHIPLIQVICNPGLQDRHWEAMSEIAGFPLKPSEDSTVSSYLEMHLEQFLEKFETISETASKEHSLEKAMVKMISEWDGMEFVLLSYRETGTYILSAVDDIQMLLDDHIVKTQTMRGSPFIKPYEKKMR</sequence>
<evidence type="ECO:0000313" key="1">
    <source>
        <dbReference type="EMBL" id="KAH8012835.1"/>
    </source>
</evidence>